<dbReference type="RefSeq" id="WP_187084430.1">
    <property type="nucleotide sequence ID" value="NZ_JACORU010000013.1"/>
</dbReference>
<comment type="caution">
    <text evidence="2">The sequence shown here is derived from an EMBL/GenBank/DDBJ whole genome shotgun (WGS) entry which is preliminary data.</text>
</comment>
<accession>A0A923S4Y0</accession>
<dbReference type="InterPro" id="IPR050712">
    <property type="entry name" value="NAD(P)H-dep_reductase"/>
</dbReference>
<dbReference type="Pfam" id="PF03358">
    <property type="entry name" value="FMN_red"/>
    <property type="match status" value="1"/>
</dbReference>
<reference evidence="2" key="1">
    <citation type="submission" date="2020-08" db="EMBL/GenBank/DDBJ databases">
        <title>Ramlibacter sp. GTP1 16S ribosomal RNA gene genome sequencing and assembly.</title>
        <authorList>
            <person name="Kang M."/>
        </authorList>
    </citation>
    <scope>NUCLEOTIDE SEQUENCE</scope>
    <source>
        <strain evidence="2">GTP1</strain>
    </source>
</reference>
<dbReference type="SUPFAM" id="SSF52218">
    <property type="entry name" value="Flavoproteins"/>
    <property type="match status" value="1"/>
</dbReference>
<evidence type="ECO:0000313" key="3">
    <source>
        <dbReference type="Proteomes" id="UP000596827"/>
    </source>
</evidence>
<dbReference type="GO" id="GO:0016491">
    <property type="term" value="F:oxidoreductase activity"/>
    <property type="evidence" value="ECO:0007669"/>
    <property type="project" value="InterPro"/>
</dbReference>
<dbReference type="GO" id="GO:0005829">
    <property type="term" value="C:cytosol"/>
    <property type="evidence" value="ECO:0007669"/>
    <property type="project" value="TreeGrafter"/>
</dbReference>
<feature type="domain" description="NADPH-dependent FMN reductase-like" evidence="1">
    <location>
        <begin position="4"/>
        <end position="145"/>
    </location>
</feature>
<dbReference type="Gene3D" id="3.40.50.360">
    <property type="match status" value="1"/>
</dbReference>
<dbReference type="EMBL" id="JACORU010000013">
    <property type="protein sequence ID" value="MBC5767946.1"/>
    <property type="molecule type" value="Genomic_DNA"/>
</dbReference>
<dbReference type="GO" id="GO:0010181">
    <property type="term" value="F:FMN binding"/>
    <property type="evidence" value="ECO:0007669"/>
    <property type="project" value="TreeGrafter"/>
</dbReference>
<evidence type="ECO:0000313" key="2">
    <source>
        <dbReference type="EMBL" id="MBC5767946.1"/>
    </source>
</evidence>
<gene>
    <name evidence="2" type="ORF">H8R02_26015</name>
</gene>
<dbReference type="Proteomes" id="UP000596827">
    <property type="component" value="Unassembled WGS sequence"/>
</dbReference>
<dbReference type="AlphaFoldDB" id="A0A923S4Y0"/>
<dbReference type="InterPro" id="IPR029039">
    <property type="entry name" value="Flavoprotein-like_sf"/>
</dbReference>
<dbReference type="PANTHER" id="PTHR30543:SF21">
    <property type="entry name" value="NAD(P)H-DEPENDENT FMN REDUCTASE LOT6"/>
    <property type="match status" value="1"/>
</dbReference>
<dbReference type="InterPro" id="IPR005025">
    <property type="entry name" value="FMN_Rdtase-like_dom"/>
</dbReference>
<dbReference type="PANTHER" id="PTHR30543">
    <property type="entry name" value="CHROMATE REDUCTASE"/>
    <property type="match status" value="1"/>
</dbReference>
<organism evidence="2 3">
    <name type="scientific">Ramlibacter albus</name>
    <dbReference type="NCBI Taxonomy" id="2079448"/>
    <lineage>
        <taxon>Bacteria</taxon>
        <taxon>Pseudomonadati</taxon>
        <taxon>Pseudomonadota</taxon>
        <taxon>Betaproteobacteria</taxon>
        <taxon>Burkholderiales</taxon>
        <taxon>Comamonadaceae</taxon>
        <taxon>Ramlibacter</taxon>
    </lineage>
</organism>
<keyword evidence="3" id="KW-1185">Reference proteome</keyword>
<protein>
    <submittedName>
        <fullName evidence="2">NAD(P)H-dependent oxidoreductase</fullName>
    </submittedName>
</protein>
<name>A0A923S4Y0_9BURK</name>
<sequence length="184" mass="19819">MSKRIATIVGSLRRESNSRRIAAHLPALAPAGTEFHELAIGELPLYNGDLEELPAWKQLRDGVRAADGIVFITPEYNRSIPAGIKNAIDIASKPNGMNLWPGKPALVMAQSSGPLGGLAGSFALKQALAGAGALTMPHPEVYLSRVATLFDAEGKLVPDTQEFLRGVLAKFDDWVERNSPRRQP</sequence>
<proteinExistence type="predicted"/>
<evidence type="ECO:0000259" key="1">
    <source>
        <dbReference type="Pfam" id="PF03358"/>
    </source>
</evidence>